<keyword evidence="8" id="KW-0282">Flagellum</keyword>
<evidence type="ECO:0000256" key="2">
    <source>
        <dbReference type="ARBA" id="ARBA00009677"/>
    </source>
</evidence>
<dbReference type="Proteomes" id="UP001500957">
    <property type="component" value="Unassembled WGS sequence"/>
</dbReference>
<dbReference type="Pfam" id="PF22692">
    <property type="entry name" value="LlgE_F_G_D1"/>
    <property type="match status" value="1"/>
</dbReference>
<keyword evidence="3 4" id="KW-0975">Bacterial flagellum</keyword>
<accession>A0ABN1GE25</accession>
<dbReference type="InterPro" id="IPR020013">
    <property type="entry name" value="Flagellar_FlgE/F/G"/>
</dbReference>
<dbReference type="PANTHER" id="PTHR30435">
    <property type="entry name" value="FLAGELLAR PROTEIN"/>
    <property type="match status" value="1"/>
</dbReference>
<proteinExistence type="inferred from homology"/>
<keyword evidence="9" id="KW-1185">Reference proteome</keyword>
<evidence type="ECO:0000313" key="9">
    <source>
        <dbReference type="Proteomes" id="UP001500957"/>
    </source>
</evidence>
<organism evidence="8 9">
    <name type="scientific">Sporichthya brevicatena</name>
    <dbReference type="NCBI Taxonomy" id="171442"/>
    <lineage>
        <taxon>Bacteria</taxon>
        <taxon>Bacillati</taxon>
        <taxon>Actinomycetota</taxon>
        <taxon>Actinomycetes</taxon>
        <taxon>Sporichthyales</taxon>
        <taxon>Sporichthyaceae</taxon>
        <taxon>Sporichthya</taxon>
    </lineage>
</organism>
<evidence type="ECO:0000259" key="7">
    <source>
        <dbReference type="Pfam" id="PF22692"/>
    </source>
</evidence>
<reference evidence="8 9" key="1">
    <citation type="journal article" date="2019" name="Int. J. Syst. Evol. Microbiol.">
        <title>The Global Catalogue of Microorganisms (GCM) 10K type strain sequencing project: providing services to taxonomists for standard genome sequencing and annotation.</title>
        <authorList>
            <consortium name="The Broad Institute Genomics Platform"/>
            <consortium name="The Broad Institute Genome Sequencing Center for Infectious Disease"/>
            <person name="Wu L."/>
            <person name="Ma J."/>
        </authorList>
    </citation>
    <scope>NUCLEOTIDE SEQUENCE [LARGE SCALE GENOMIC DNA]</scope>
    <source>
        <strain evidence="8 9">JCM 10671</strain>
    </source>
</reference>
<dbReference type="RefSeq" id="WP_344602157.1">
    <property type="nucleotide sequence ID" value="NZ_BAAAHE010000007.1"/>
</dbReference>
<feature type="domain" description="Flagellar basal body rod protein N-terminal" evidence="5">
    <location>
        <begin position="8"/>
        <end position="35"/>
    </location>
</feature>
<dbReference type="InterPro" id="IPR053967">
    <property type="entry name" value="LlgE_F_G-like_D1"/>
</dbReference>
<dbReference type="SUPFAM" id="SSF117143">
    <property type="entry name" value="Flagellar hook protein flgE"/>
    <property type="match status" value="1"/>
</dbReference>
<protein>
    <recommendedName>
        <fullName evidence="4">Flagellar hook protein FlgE</fullName>
    </recommendedName>
</protein>
<evidence type="ECO:0000256" key="1">
    <source>
        <dbReference type="ARBA" id="ARBA00004117"/>
    </source>
</evidence>
<gene>
    <name evidence="8" type="primary">flgE</name>
    <name evidence="8" type="ORF">GCM10009547_09560</name>
</gene>
<name>A0ABN1GE25_9ACTN</name>
<dbReference type="InterPro" id="IPR037058">
    <property type="entry name" value="Falgellar_hook_FlgE_sf"/>
</dbReference>
<dbReference type="InterPro" id="IPR001444">
    <property type="entry name" value="Flag_bb_rod_N"/>
</dbReference>
<keyword evidence="8" id="KW-0969">Cilium</keyword>
<dbReference type="EMBL" id="BAAAHE010000007">
    <property type="protein sequence ID" value="GAA0609549.1"/>
    <property type="molecule type" value="Genomic_DNA"/>
</dbReference>
<evidence type="ECO:0000256" key="3">
    <source>
        <dbReference type="ARBA" id="ARBA00023143"/>
    </source>
</evidence>
<comment type="subcellular location">
    <subcellularLocation>
        <location evidence="1 4">Bacterial flagellum basal body</location>
    </subcellularLocation>
</comment>
<comment type="caution">
    <text evidence="8">The sequence shown here is derived from an EMBL/GenBank/DDBJ whole genome shotgun (WGS) entry which is preliminary data.</text>
</comment>
<feature type="domain" description="Flagellar hook protein FlgE/F/G-like D1" evidence="7">
    <location>
        <begin position="95"/>
        <end position="156"/>
    </location>
</feature>
<evidence type="ECO:0000313" key="8">
    <source>
        <dbReference type="EMBL" id="GAA0609549.1"/>
    </source>
</evidence>
<keyword evidence="8" id="KW-0966">Cell projection</keyword>
<dbReference type="InterPro" id="IPR010930">
    <property type="entry name" value="Flg_bb/hook_C_dom"/>
</dbReference>
<comment type="similarity">
    <text evidence="2 4">Belongs to the flagella basal body rod proteins family.</text>
</comment>
<evidence type="ECO:0000259" key="5">
    <source>
        <dbReference type="Pfam" id="PF00460"/>
    </source>
</evidence>
<dbReference type="Gene3D" id="2.60.98.20">
    <property type="entry name" value="Flagellar hook protein FlgE"/>
    <property type="match status" value="1"/>
</dbReference>
<dbReference type="Pfam" id="PF00460">
    <property type="entry name" value="Flg_bb_rod"/>
    <property type="match status" value="1"/>
</dbReference>
<evidence type="ECO:0000256" key="4">
    <source>
        <dbReference type="RuleBase" id="RU362116"/>
    </source>
</evidence>
<dbReference type="PANTHER" id="PTHR30435:SF1">
    <property type="entry name" value="FLAGELLAR HOOK PROTEIN FLGE"/>
    <property type="match status" value="1"/>
</dbReference>
<feature type="domain" description="Flagellar basal-body/hook protein C-terminal" evidence="6">
    <location>
        <begin position="349"/>
        <end position="393"/>
    </location>
</feature>
<sequence length="395" mass="39970">MLRSLFAGISGLRSHQTMMDVTGNNIANVNTTGFKSSTTVFQDTLSQLLKGAGAPVGDNGGTNPAQVGLGTRLAAITTNFAQGSAQSTGRSTDLMIQGDGFFVVRNGGENLYTRAGAFSFDTDGRLTTPEGAVVQGWSAANGLIDTNAPVGDIRLPVGAVLPPVATSTASLAGNLPSDAAVGTVVRTSIKIYDAAGTPTDMDITATLDVGGVWNLTSGVGTLSPATLSFTGAGATPSATSLTFTATSGQVITVDTGTVTGFAGQNTLAATGQNGSAMGTLQAFTMSPDGTLIGVFSNGLKSPLAQVALANFNNPPGLEKVGGSMYRTTVNSGTEQLGTAGTAGRGLLSSGQLEMSNVDLAAEFTNLIVAQRGFQANSRVITTSDQILEDLVNLKR</sequence>
<dbReference type="NCBIfam" id="TIGR03506">
    <property type="entry name" value="FlgEFG_subfam"/>
    <property type="match status" value="1"/>
</dbReference>
<dbReference type="InterPro" id="IPR037925">
    <property type="entry name" value="FlgE/F/G-like"/>
</dbReference>
<comment type="function">
    <text evidence="4">A flexible structure which links the flagellar filament to the drive apparatus in the basal body.</text>
</comment>
<evidence type="ECO:0000259" key="6">
    <source>
        <dbReference type="Pfam" id="PF06429"/>
    </source>
</evidence>
<dbReference type="Pfam" id="PF06429">
    <property type="entry name" value="Flg_bbr_C"/>
    <property type="match status" value="1"/>
</dbReference>